<dbReference type="Proteomes" id="UP001595850">
    <property type="component" value="Unassembled WGS sequence"/>
</dbReference>
<evidence type="ECO:0000313" key="1">
    <source>
        <dbReference type="EMBL" id="MFC4062783.1"/>
    </source>
</evidence>
<reference evidence="2" key="1">
    <citation type="journal article" date="2019" name="Int. J. Syst. Evol. Microbiol.">
        <title>The Global Catalogue of Microorganisms (GCM) 10K type strain sequencing project: providing services to taxonomists for standard genome sequencing and annotation.</title>
        <authorList>
            <consortium name="The Broad Institute Genomics Platform"/>
            <consortium name="The Broad Institute Genome Sequencing Center for Infectious Disease"/>
            <person name="Wu L."/>
            <person name="Ma J."/>
        </authorList>
    </citation>
    <scope>NUCLEOTIDE SEQUENCE [LARGE SCALE GENOMIC DNA]</scope>
    <source>
        <strain evidence="2">TBRC 4489</strain>
    </source>
</reference>
<keyword evidence="2" id="KW-1185">Reference proteome</keyword>
<proteinExistence type="predicted"/>
<sequence>MTLPEIAAYTRRSEQTLRWLRHRGGDDAPPLWRQGRPLVAWKSEINAWLDAQRAKDELAQLA</sequence>
<gene>
    <name evidence="1" type="ORF">ACFOWE_31215</name>
</gene>
<comment type="caution">
    <text evidence="1">The sequence shown here is derived from an EMBL/GenBank/DDBJ whole genome shotgun (WGS) entry which is preliminary data.</text>
</comment>
<dbReference type="EMBL" id="JBHSBM010000060">
    <property type="protein sequence ID" value="MFC4062783.1"/>
    <property type="molecule type" value="Genomic_DNA"/>
</dbReference>
<protein>
    <submittedName>
        <fullName evidence="1">Helix-turn-helix transcriptional regulator</fullName>
    </submittedName>
</protein>
<dbReference type="RefSeq" id="WP_377294212.1">
    <property type="nucleotide sequence ID" value="NZ_JBHSBM010000060.1"/>
</dbReference>
<name>A0ABV8III7_9ACTN</name>
<evidence type="ECO:0000313" key="2">
    <source>
        <dbReference type="Proteomes" id="UP001595850"/>
    </source>
</evidence>
<organism evidence="1 2">
    <name type="scientific">Planomonospora corallina</name>
    <dbReference type="NCBI Taxonomy" id="1806052"/>
    <lineage>
        <taxon>Bacteria</taxon>
        <taxon>Bacillati</taxon>
        <taxon>Actinomycetota</taxon>
        <taxon>Actinomycetes</taxon>
        <taxon>Streptosporangiales</taxon>
        <taxon>Streptosporangiaceae</taxon>
        <taxon>Planomonospora</taxon>
    </lineage>
</organism>
<accession>A0ABV8III7</accession>